<dbReference type="Pfam" id="PF01243">
    <property type="entry name" value="PNPOx_N"/>
    <property type="match status" value="1"/>
</dbReference>
<dbReference type="Gene3D" id="2.30.110.10">
    <property type="entry name" value="Electron Transport, Fmn-binding Protein, Chain A"/>
    <property type="match status" value="1"/>
</dbReference>
<evidence type="ECO:0000313" key="3">
    <source>
        <dbReference type="EMBL" id="MDQ7903902.1"/>
    </source>
</evidence>
<dbReference type="InterPro" id="IPR052019">
    <property type="entry name" value="F420H2_bilvrd_red/Heme_oxyg"/>
</dbReference>
<dbReference type="PANTHER" id="PTHR35176:SF6">
    <property type="entry name" value="HEME OXYGENASE HI_0854-RELATED"/>
    <property type="match status" value="1"/>
</dbReference>
<dbReference type="EMBL" id="JAVHUY010000004">
    <property type="protein sequence ID" value="MDQ7903902.1"/>
    <property type="molecule type" value="Genomic_DNA"/>
</dbReference>
<dbReference type="InterPro" id="IPR011576">
    <property type="entry name" value="Pyridox_Oxase_N"/>
</dbReference>
<protein>
    <submittedName>
        <fullName evidence="3">Pyridoxamine 5'-phosphate oxidase family protein</fullName>
    </submittedName>
</protein>
<organism evidence="3 4">
    <name type="scientific">Phytohabitans maris</name>
    <dbReference type="NCBI Taxonomy" id="3071409"/>
    <lineage>
        <taxon>Bacteria</taxon>
        <taxon>Bacillati</taxon>
        <taxon>Actinomycetota</taxon>
        <taxon>Actinomycetes</taxon>
        <taxon>Micromonosporales</taxon>
        <taxon>Micromonosporaceae</taxon>
    </lineage>
</organism>
<dbReference type="InterPro" id="IPR012349">
    <property type="entry name" value="Split_barrel_FMN-bd"/>
</dbReference>
<name>A0ABU0ZC45_9ACTN</name>
<dbReference type="SUPFAM" id="SSF50475">
    <property type="entry name" value="FMN-binding split barrel"/>
    <property type="match status" value="1"/>
</dbReference>
<proteinExistence type="predicted"/>
<evidence type="ECO:0000259" key="2">
    <source>
        <dbReference type="Pfam" id="PF01243"/>
    </source>
</evidence>
<sequence>MSRRDQIRMPDDQVYAFLESQRLGVLGTVGPDGTPHLVNVGYLVAGRRIVFTSFAAAQKVRNIERAASATLLVEIPWPYNEIQGVMVTGGTEIVRDTATVIDITTRMRARHAAMSGSRDGTPEIDIARHAAKRVAVFIEPTRLRSWDHRRLGGTY</sequence>
<dbReference type="RefSeq" id="WP_308711179.1">
    <property type="nucleotide sequence ID" value="NZ_JAVHUY010000004.1"/>
</dbReference>
<evidence type="ECO:0000256" key="1">
    <source>
        <dbReference type="ARBA" id="ARBA00023002"/>
    </source>
</evidence>
<dbReference type="Proteomes" id="UP001230908">
    <property type="component" value="Unassembled WGS sequence"/>
</dbReference>
<keyword evidence="4" id="KW-1185">Reference proteome</keyword>
<dbReference type="PANTHER" id="PTHR35176">
    <property type="entry name" value="HEME OXYGENASE HI_0854-RELATED"/>
    <property type="match status" value="1"/>
</dbReference>
<gene>
    <name evidence="3" type="ORF">RB614_05125</name>
</gene>
<feature type="domain" description="Pyridoxamine 5'-phosphate oxidase N-terminal" evidence="2">
    <location>
        <begin position="11"/>
        <end position="146"/>
    </location>
</feature>
<reference evidence="3 4" key="1">
    <citation type="submission" date="2023-08" db="EMBL/GenBank/DDBJ databases">
        <title>Phytohabitans sansha sp. nov., isolated from marine sediment.</title>
        <authorList>
            <person name="Zhao Y."/>
            <person name="Yi K."/>
        </authorList>
    </citation>
    <scope>NUCLEOTIDE SEQUENCE [LARGE SCALE GENOMIC DNA]</scope>
    <source>
        <strain evidence="3 4">ZYX-F-186</strain>
    </source>
</reference>
<keyword evidence="1" id="KW-0560">Oxidoreductase</keyword>
<accession>A0ABU0ZC45</accession>
<evidence type="ECO:0000313" key="4">
    <source>
        <dbReference type="Proteomes" id="UP001230908"/>
    </source>
</evidence>
<comment type="caution">
    <text evidence="3">The sequence shown here is derived from an EMBL/GenBank/DDBJ whole genome shotgun (WGS) entry which is preliminary data.</text>
</comment>